<sequence length="175" mass="19980">MNPYQNHYHNVVQKDLILCNNVKTASKLPVIKKMSVYLGSGKADSNYVVSFFAGLKIISGQTPLLIKKKTFSRLGGNRDIVGGKVTLRGCRSYSFIYKLLFDVFPGIRQFDGLKLPAHSSIYCFVLKDIFVFEELIPLFPYFEDLSHLQCQFYFNTNNRSDILFLGNSLQLCFIP</sequence>
<dbReference type="Gene3D" id="3.30.1440.10">
    <property type="match status" value="1"/>
</dbReference>
<dbReference type="SUPFAM" id="SSF55282">
    <property type="entry name" value="RL5-like"/>
    <property type="match status" value="1"/>
</dbReference>
<dbReference type="AlphaFoldDB" id="A0A2R4QQ44"/>
<organism evidence="1">
    <name type="scientific">Fucus spiralis</name>
    <dbReference type="NCBI Taxonomy" id="87149"/>
    <lineage>
        <taxon>Eukaryota</taxon>
        <taxon>Sar</taxon>
        <taxon>Stramenopiles</taxon>
        <taxon>Ochrophyta</taxon>
        <taxon>PX clade</taxon>
        <taxon>Phaeophyceae</taxon>
        <taxon>Fucales</taxon>
        <taxon>Fucaceae</taxon>
        <taxon>Fucus</taxon>
    </lineage>
</organism>
<evidence type="ECO:0000313" key="1">
    <source>
        <dbReference type="EMBL" id="AVZ00689.1"/>
    </source>
</evidence>
<geneLocation type="mitochondrion" evidence="1"/>
<keyword evidence="1" id="KW-0496">Mitochondrion</keyword>
<accession>A0A2R4QQ44</accession>
<keyword evidence="1" id="KW-0687">Ribonucleoprotein</keyword>
<dbReference type="EMBL" id="MG922856">
    <property type="protein sequence ID" value="AVZ00689.1"/>
    <property type="molecule type" value="Genomic_DNA"/>
</dbReference>
<dbReference type="InterPro" id="IPR022803">
    <property type="entry name" value="Ribosomal_uL5_dom_sf"/>
</dbReference>
<reference evidence="1" key="1">
    <citation type="submission" date="2018-02" db="EMBL/GenBank/DDBJ databases">
        <title>The complete organellar genomes of Fucus spiralis (Fucaeae, Phaeophyceae) from California, USA.</title>
        <authorList>
            <person name="Hughey J.R."/>
        </authorList>
    </citation>
    <scope>NUCLEOTIDE SEQUENCE</scope>
</reference>
<proteinExistence type="predicted"/>
<name>A0A2R4QQ44_9PHAE</name>
<gene>
    <name evidence="1" type="primary">rpl5</name>
</gene>
<keyword evidence="1" id="KW-0689">Ribosomal protein</keyword>
<protein>
    <submittedName>
        <fullName evidence="1">Ribosomal protein L5</fullName>
    </submittedName>
</protein>
<dbReference type="GO" id="GO:0005840">
    <property type="term" value="C:ribosome"/>
    <property type="evidence" value="ECO:0007669"/>
    <property type="project" value="UniProtKB-KW"/>
</dbReference>